<evidence type="ECO:0000256" key="8">
    <source>
        <dbReference type="HAMAP-Rule" id="MF_00105"/>
    </source>
</evidence>
<comment type="similarity">
    <text evidence="1 8 9">Belongs to the GreA/GreB family.</text>
</comment>
<evidence type="ECO:0000256" key="4">
    <source>
        <dbReference type="ARBA" id="ARBA00023125"/>
    </source>
</evidence>
<dbReference type="GO" id="GO:0032784">
    <property type="term" value="P:regulation of DNA-templated transcription elongation"/>
    <property type="evidence" value="ECO:0007669"/>
    <property type="project" value="UniProtKB-UniRule"/>
</dbReference>
<evidence type="ECO:0000256" key="9">
    <source>
        <dbReference type="RuleBase" id="RU000556"/>
    </source>
</evidence>
<keyword evidence="12" id="KW-0251">Elongation factor</keyword>
<evidence type="ECO:0000256" key="2">
    <source>
        <dbReference type="ARBA" id="ARBA00013729"/>
    </source>
</evidence>
<dbReference type="Pfam" id="PF01272">
    <property type="entry name" value="GreA_GreB"/>
    <property type="match status" value="1"/>
</dbReference>
<dbReference type="InterPro" id="IPR001437">
    <property type="entry name" value="Tscrpt_elong_fac_GreA/B_C"/>
</dbReference>
<feature type="domain" description="Transcription elongation factor GreA/GreB N-terminal" evidence="11">
    <location>
        <begin position="5"/>
        <end position="74"/>
    </location>
</feature>
<dbReference type="PIRSF" id="PIRSF006092">
    <property type="entry name" value="GreA_GreB"/>
    <property type="match status" value="1"/>
</dbReference>
<dbReference type="GO" id="GO:0003746">
    <property type="term" value="F:translation elongation factor activity"/>
    <property type="evidence" value="ECO:0007669"/>
    <property type="project" value="UniProtKB-KW"/>
</dbReference>
<dbReference type="Proteomes" id="UP000177821">
    <property type="component" value="Unassembled WGS sequence"/>
</dbReference>
<protein>
    <recommendedName>
        <fullName evidence="2 8">Transcription elongation factor GreA</fullName>
    </recommendedName>
    <alternativeName>
        <fullName evidence="7 8">Transcript cleavage factor GreA</fullName>
    </alternativeName>
</protein>
<sequence>MKKMYLTKETLDKLKQELEHLTNVKRKEVTARIAKAREYGDISENSEYDAARDDQSFIEGRIAELQEILKDSKVLEKPSSTDFVSIGSCVVVEVDGQNDEFEIVSSIEANPIQGRISNESLVGKALLGSKVGDTITVSSTIKATYKILEIK</sequence>
<gene>
    <name evidence="8" type="primary">greA</name>
    <name evidence="12" type="ORF">A3J50_01500</name>
</gene>
<dbReference type="InterPro" id="IPR036953">
    <property type="entry name" value="GreA/GreB_C_sf"/>
</dbReference>
<evidence type="ECO:0000256" key="7">
    <source>
        <dbReference type="ARBA" id="ARBA00030776"/>
    </source>
</evidence>
<dbReference type="Gene3D" id="1.10.287.180">
    <property type="entry name" value="Transcription elongation factor, GreA/GreB, N-terminal domain"/>
    <property type="match status" value="1"/>
</dbReference>
<keyword evidence="3 8" id="KW-0805">Transcription regulation</keyword>
<dbReference type="AlphaFoldDB" id="A0A1G1WP84"/>
<evidence type="ECO:0000256" key="6">
    <source>
        <dbReference type="ARBA" id="ARBA00024916"/>
    </source>
</evidence>
<dbReference type="GO" id="GO:0003677">
    <property type="term" value="F:DNA binding"/>
    <property type="evidence" value="ECO:0007669"/>
    <property type="project" value="UniProtKB-UniRule"/>
</dbReference>
<feature type="domain" description="Transcription elongation factor GreA/GreB C-terminal" evidence="10">
    <location>
        <begin position="80"/>
        <end position="151"/>
    </location>
</feature>
<dbReference type="FunFam" id="1.10.287.180:FF:000001">
    <property type="entry name" value="Transcription elongation factor GreA"/>
    <property type="match status" value="1"/>
</dbReference>
<evidence type="ECO:0000256" key="3">
    <source>
        <dbReference type="ARBA" id="ARBA00023015"/>
    </source>
</evidence>
<accession>A0A1G1WP84</accession>
<dbReference type="Pfam" id="PF03449">
    <property type="entry name" value="GreA_GreB_N"/>
    <property type="match status" value="1"/>
</dbReference>
<dbReference type="GO" id="GO:0070063">
    <property type="term" value="F:RNA polymerase binding"/>
    <property type="evidence" value="ECO:0007669"/>
    <property type="project" value="InterPro"/>
</dbReference>
<dbReference type="InterPro" id="IPR006359">
    <property type="entry name" value="Tscrpt_elong_fac_GreA"/>
</dbReference>
<evidence type="ECO:0000259" key="10">
    <source>
        <dbReference type="Pfam" id="PF01272"/>
    </source>
</evidence>
<keyword evidence="12" id="KW-0648">Protein biosynthesis</keyword>
<dbReference type="Gene3D" id="3.10.50.30">
    <property type="entry name" value="Transcription elongation factor, GreA/GreB, C-terminal domain"/>
    <property type="match status" value="1"/>
</dbReference>
<dbReference type="EMBL" id="MHCX01000021">
    <property type="protein sequence ID" value="OGY29555.1"/>
    <property type="molecule type" value="Genomic_DNA"/>
</dbReference>
<comment type="caution">
    <text evidence="12">The sequence shown here is derived from an EMBL/GenBank/DDBJ whole genome shotgun (WGS) entry which is preliminary data.</text>
</comment>
<evidence type="ECO:0000256" key="5">
    <source>
        <dbReference type="ARBA" id="ARBA00023163"/>
    </source>
</evidence>
<evidence type="ECO:0000313" key="12">
    <source>
        <dbReference type="EMBL" id="OGY29555.1"/>
    </source>
</evidence>
<dbReference type="GO" id="GO:0006354">
    <property type="term" value="P:DNA-templated transcription elongation"/>
    <property type="evidence" value="ECO:0007669"/>
    <property type="project" value="TreeGrafter"/>
</dbReference>
<dbReference type="InterPro" id="IPR018151">
    <property type="entry name" value="TF_GreA/GreB_CS"/>
</dbReference>
<proteinExistence type="inferred from homology"/>
<dbReference type="HAMAP" id="MF_00105">
    <property type="entry name" value="GreA_GreB"/>
    <property type="match status" value="1"/>
</dbReference>
<dbReference type="InterPro" id="IPR022691">
    <property type="entry name" value="Tscrpt_elong_fac_GreA/B_N"/>
</dbReference>
<dbReference type="PANTHER" id="PTHR30437">
    <property type="entry name" value="TRANSCRIPTION ELONGATION FACTOR GREA"/>
    <property type="match status" value="1"/>
</dbReference>
<dbReference type="SUPFAM" id="SSF54534">
    <property type="entry name" value="FKBP-like"/>
    <property type="match status" value="1"/>
</dbReference>
<organism evidence="12 13">
    <name type="scientific">Candidatus Woykebacteria bacterium RIFCSPHIGHO2_02_FULL_43_16b</name>
    <dbReference type="NCBI Taxonomy" id="1802601"/>
    <lineage>
        <taxon>Bacteria</taxon>
        <taxon>Candidatus Woykeibacteriota</taxon>
    </lineage>
</organism>
<evidence type="ECO:0000313" key="13">
    <source>
        <dbReference type="Proteomes" id="UP000177821"/>
    </source>
</evidence>
<dbReference type="InterPro" id="IPR028624">
    <property type="entry name" value="Tscrpt_elong_fac_GreA/B"/>
</dbReference>
<evidence type="ECO:0000256" key="1">
    <source>
        <dbReference type="ARBA" id="ARBA00008213"/>
    </source>
</evidence>
<keyword evidence="5 8" id="KW-0804">Transcription</keyword>
<dbReference type="InterPro" id="IPR036805">
    <property type="entry name" value="Tscrpt_elong_fac_GreA/B_N_sf"/>
</dbReference>
<comment type="function">
    <text evidence="6 8 9">Necessary for efficient RNA polymerase transcription elongation past template-encoded arresting sites. The arresting sites in DNA have the property of trapping a certain fraction of elongating RNA polymerases that pass through, resulting in locked ternary complexes. Cleavage of the nascent transcript by cleavage factors such as GreA or GreB allows the resumption of elongation from the new 3'terminus. GreA releases sequences of 2 to 3 nucleotides.</text>
</comment>
<keyword evidence="4 8" id="KW-0238">DNA-binding</keyword>
<dbReference type="SUPFAM" id="SSF46557">
    <property type="entry name" value="GreA transcript cleavage protein, N-terminal domain"/>
    <property type="match status" value="1"/>
</dbReference>
<dbReference type="InterPro" id="IPR023459">
    <property type="entry name" value="Tscrpt_elong_fac_GreA/B_fam"/>
</dbReference>
<dbReference type="NCBIfam" id="TIGR01462">
    <property type="entry name" value="greA"/>
    <property type="match status" value="1"/>
</dbReference>
<evidence type="ECO:0000259" key="11">
    <source>
        <dbReference type="Pfam" id="PF03449"/>
    </source>
</evidence>
<reference evidence="12 13" key="1">
    <citation type="journal article" date="2016" name="Nat. Commun.">
        <title>Thousands of microbial genomes shed light on interconnected biogeochemical processes in an aquifer system.</title>
        <authorList>
            <person name="Anantharaman K."/>
            <person name="Brown C.T."/>
            <person name="Hug L.A."/>
            <person name="Sharon I."/>
            <person name="Castelle C.J."/>
            <person name="Probst A.J."/>
            <person name="Thomas B.C."/>
            <person name="Singh A."/>
            <person name="Wilkins M.J."/>
            <person name="Karaoz U."/>
            <person name="Brodie E.L."/>
            <person name="Williams K.H."/>
            <person name="Hubbard S.S."/>
            <person name="Banfield J.F."/>
        </authorList>
    </citation>
    <scope>NUCLEOTIDE SEQUENCE [LARGE SCALE GENOMIC DNA]</scope>
</reference>
<name>A0A1G1WP84_9BACT</name>
<dbReference type="PANTHER" id="PTHR30437:SF4">
    <property type="entry name" value="TRANSCRIPTION ELONGATION FACTOR GREA"/>
    <property type="match status" value="1"/>
</dbReference>
<dbReference type="PROSITE" id="PS00829">
    <property type="entry name" value="GREAB_1"/>
    <property type="match status" value="1"/>
</dbReference>
<dbReference type="NCBIfam" id="NF001263">
    <property type="entry name" value="PRK00226.1-4"/>
    <property type="match status" value="1"/>
</dbReference>